<comment type="caution">
    <text evidence="2">The sequence shown here is derived from an EMBL/GenBank/DDBJ whole genome shotgun (WGS) entry which is preliminary data.</text>
</comment>
<dbReference type="AlphaFoldDB" id="A0A5C5TZW3"/>
<reference evidence="2 3" key="1">
    <citation type="submission" date="2019-07" db="EMBL/GenBank/DDBJ databases">
        <title>Luteimonas sp. YD-1 nov., isolated from acidic soil.</title>
        <authorList>
            <person name="Zhou J."/>
        </authorList>
    </citation>
    <scope>NUCLEOTIDE SEQUENCE [LARGE SCALE GENOMIC DNA]</scope>
    <source>
        <strain evidence="2 3">YD-1</strain>
    </source>
</reference>
<dbReference type="EMBL" id="VOHE01000003">
    <property type="protein sequence ID" value="TWT19643.1"/>
    <property type="molecule type" value="Genomic_DNA"/>
</dbReference>
<accession>A0A5C5TZW3</accession>
<keyword evidence="1" id="KW-1133">Transmembrane helix</keyword>
<feature type="transmembrane region" description="Helical" evidence="1">
    <location>
        <begin position="6"/>
        <end position="26"/>
    </location>
</feature>
<keyword evidence="1" id="KW-0472">Membrane</keyword>
<evidence type="ECO:0000256" key="1">
    <source>
        <dbReference type="SAM" id="Phobius"/>
    </source>
</evidence>
<organism evidence="2 3">
    <name type="scientific">Luteimonas wenzhouensis</name>
    <dbReference type="NCBI Taxonomy" id="2599615"/>
    <lineage>
        <taxon>Bacteria</taxon>
        <taxon>Pseudomonadati</taxon>
        <taxon>Pseudomonadota</taxon>
        <taxon>Gammaproteobacteria</taxon>
        <taxon>Lysobacterales</taxon>
        <taxon>Lysobacteraceae</taxon>
        <taxon>Luteimonas</taxon>
    </lineage>
</organism>
<dbReference type="Proteomes" id="UP000315949">
    <property type="component" value="Unassembled WGS sequence"/>
</dbReference>
<feature type="transmembrane region" description="Helical" evidence="1">
    <location>
        <begin position="73"/>
        <end position="100"/>
    </location>
</feature>
<protein>
    <submittedName>
        <fullName evidence="2">Uncharacterized protein</fullName>
    </submittedName>
</protein>
<feature type="transmembrane region" description="Helical" evidence="1">
    <location>
        <begin position="46"/>
        <end position="67"/>
    </location>
</feature>
<name>A0A5C5TZW3_9GAMM</name>
<keyword evidence="3" id="KW-1185">Reference proteome</keyword>
<feature type="transmembrane region" description="Helical" evidence="1">
    <location>
        <begin position="112"/>
        <end position="130"/>
    </location>
</feature>
<evidence type="ECO:0000313" key="3">
    <source>
        <dbReference type="Proteomes" id="UP000315949"/>
    </source>
</evidence>
<sequence length="177" mass="18156">MSRSWPLAWLALLLVPVLVVVAAALLRRPDGGAPLRLSQVAGPALLFAALGPPLGGLLLGIAAMLVHDDPEPLTMLLFLLVMSYVPGMVPALVGGACMGVLRPRLGAAARPVAAALACGATTAAFGGGVLELRSEGLWMMAVIGAASGAGLEAACLWRGRRRRLRARTIQAGPRARA</sequence>
<proteinExistence type="predicted"/>
<gene>
    <name evidence="2" type="ORF">FQY79_07310</name>
</gene>
<dbReference type="RefSeq" id="WP_146312233.1">
    <property type="nucleotide sequence ID" value="NZ_VOHE01000003.1"/>
</dbReference>
<feature type="transmembrane region" description="Helical" evidence="1">
    <location>
        <begin position="136"/>
        <end position="157"/>
    </location>
</feature>
<keyword evidence="1" id="KW-0812">Transmembrane</keyword>
<evidence type="ECO:0000313" key="2">
    <source>
        <dbReference type="EMBL" id="TWT19643.1"/>
    </source>
</evidence>